<dbReference type="PANTHER" id="PTHR45832">
    <property type="entry name" value="SERINE/THREONINE-PROTEIN KINASE SAMKA-RELATED-RELATED"/>
    <property type="match status" value="1"/>
</dbReference>
<comment type="similarity">
    <text evidence="1">Belongs to the protein kinase superfamily. STE Ser/Thr protein kinase family. STE20 subfamily.</text>
</comment>
<dbReference type="PANTHER" id="PTHR45832:SF22">
    <property type="entry name" value="SERINE_THREONINE-PROTEIN KINASE SAMKA-RELATED"/>
    <property type="match status" value="1"/>
</dbReference>
<evidence type="ECO:0000313" key="6">
    <source>
        <dbReference type="Proteomes" id="UP000887564"/>
    </source>
</evidence>
<dbReference type="WBParaSite" id="PEQ_0000801701-mRNA-1">
    <property type="protein sequence ID" value="PEQ_0000801701-mRNA-1"/>
    <property type="gene ID" value="PEQ_0000801701"/>
</dbReference>
<dbReference type="GO" id="GO:0005524">
    <property type="term" value="F:ATP binding"/>
    <property type="evidence" value="ECO:0007669"/>
    <property type="project" value="UniProtKB-KW"/>
</dbReference>
<sequence>MDSRRFLETSVLQLCFNAVVYLQNLVNYIDSYLVEADDLWVVMDYLEGGNLTDVVVKTELDEGQIAAILKECLQALHFLHSHSIIHRDIKSDNVLLGMQGAVKLTDFGFCAQIQPGTKRSVLFFLYLIIEKVCRSIFQCL</sequence>
<evidence type="ECO:0000259" key="5">
    <source>
        <dbReference type="PROSITE" id="PS50011"/>
    </source>
</evidence>
<name>A0A914RNR7_PAREQ</name>
<evidence type="ECO:0000313" key="7">
    <source>
        <dbReference type="WBParaSite" id="PEQ_0000801701-mRNA-1"/>
    </source>
</evidence>
<dbReference type="AlphaFoldDB" id="A0A914RNR7"/>
<dbReference type="Gene3D" id="1.10.510.10">
    <property type="entry name" value="Transferase(Phosphotransferase) domain 1"/>
    <property type="match status" value="1"/>
</dbReference>
<evidence type="ECO:0000256" key="2">
    <source>
        <dbReference type="ARBA" id="ARBA00012513"/>
    </source>
</evidence>
<dbReference type="InterPro" id="IPR000719">
    <property type="entry name" value="Prot_kinase_dom"/>
</dbReference>
<dbReference type="Pfam" id="PF00069">
    <property type="entry name" value="Pkinase"/>
    <property type="match status" value="1"/>
</dbReference>
<feature type="domain" description="Protein kinase" evidence="5">
    <location>
        <begin position="1"/>
        <end position="140"/>
    </location>
</feature>
<keyword evidence="4" id="KW-0067">ATP-binding</keyword>
<evidence type="ECO:0000256" key="3">
    <source>
        <dbReference type="ARBA" id="ARBA00022741"/>
    </source>
</evidence>
<keyword evidence="3" id="KW-0547">Nucleotide-binding</keyword>
<evidence type="ECO:0000256" key="1">
    <source>
        <dbReference type="ARBA" id="ARBA00008874"/>
    </source>
</evidence>
<dbReference type="GO" id="GO:0004674">
    <property type="term" value="F:protein serine/threonine kinase activity"/>
    <property type="evidence" value="ECO:0007669"/>
    <property type="project" value="UniProtKB-EC"/>
</dbReference>
<proteinExistence type="inferred from homology"/>
<protein>
    <recommendedName>
        <fullName evidence="2">non-specific serine/threonine protein kinase</fullName>
        <ecNumber evidence="2">2.7.11.1</ecNumber>
    </recommendedName>
</protein>
<organism evidence="6 7">
    <name type="scientific">Parascaris equorum</name>
    <name type="common">Equine roundworm</name>
    <dbReference type="NCBI Taxonomy" id="6256"/>
    <lineage>
        <taxon>Eukaryota</taxon>
        <taxon>Metazoa</taxon>
        <taxon>Ecdysozoa</taxon>
        <taxon>Nematoda</taxon>
        <taxon>Chromadorea</taxon>
        <taxon>Rhabditida</taxon>
        <taxon>Spirurina</taxon>
        <taxon>Ascaridomorpha</taxon>
        <taxon>Ascaridoidea</taxon>
        <taxon>Ascarididae</taxon>
        <taxon>Parascaris</taxon>
    </lineage>
</organism>
<dbReference type="EC" id="2.7.11.1" evidence="2"/>
<dbReference type="InterPro" id="IPR011009">
    <property type="entry name" value="Kinase-like_dom_sf"/>
</dbReference>
<dbReference type="PROSITE" id="PS50011">
    <property type="entry name" value="PROTEIN_KINASE_DOM"/>
    <property type="match status" value="1"/>
</dbReference>
<dbReference type="SUPFAM" id="SSF56112">
    <property type="entry name" value="Protein kinase-like (PK-like)"/>
    <property type="match status" value="1"/>
</dbReference>
<reference evidence="7" key="1">
    <citation type="submission" date="2022-11" db="UniProtKB">
        <authorList>
            <consortium name="WormBaseParasite"/>
        </authorList>
    </citation>
    <scope>IDENTIFICATION</scope>
</reference>
<accession>A0A914RNR7</accession>
<dbReference type="Proteomes" id="UP000887564">
    <property type="component" value="Unplaced"/>
</dbReference>
<keyword evidence="6" id="KW-1185">Reference proteome</keyword>
<dbReference type="InterPro" id="IPR051931">
    <property type="entry name" value="PAK3-like"/>
</dbReference>
<dbReference type="PROSITE" id="PS00108">
    <property type="entry name" value="PROTEIN_KINASE_ST"/>
    <property type="match status" value="1"/>
</dbReference>
<evidence type="ECO:0000256" key="4">
    <source>
        <dbReference type="ARBA" id="ARBA00022840"/>
    </source>
</evidence>
<dbReference type="SMART" id="SM00220">
    <property type="entry name" value="S_TKc"/>
    <property type="match status" value="1"/>
</dbReference>
<dbReference type="InterPro" id="IPR008271">
    <property type="entry name" value="Ser/Thr_kinase_AS"/>
</dbReference>